<reference evidence="1" key="1">
    <citation type="submission" date="2020-03" db="EMBL/GenBank/DDBJ databases">
        <title>The deep terrestrial virosphere.</title>
        <authorList>
            <person name="Holmfeldt K."/>
            <person name="Nilsson E."/>
            <person name="Simone D."/>
            <person name="Lopez-Fernandez M."/>
            <person name="Wu X."/>
            <person name="de Brujin I."/>
            <person name="Lundin D."/>
            <person name="Andersson A."/>
            <person name="Bertilsson S."/>
            <person name="Dopson M."/>
        </authorList>
    </citation>
    <scope>NUCLEOTIDE SEQUENCE</scope>
    <source>
        <strain evidence="1">MM415B04100</strain>
    </source>
</reference>
<accession>A0A6M3LJR4</accession>
<name>A0A6M3LJR4_9ZZZZ</name>
<organism evidence="1">
    <name type="scientific">viral metagenome</name>
    <dbReference type="NCBI Taxonomy" id="1070528"/>
    <lineage>
        <taxon>unclassified sequences</taxon>
        <taxon>metagenomes</taxon>
        <taxon>organismal metagenomes</taxon>
    </lineage>
</organism>
<dbReference type="AlphaFoldDB" id="A0A6M3LJR4"/>
<proteinExistence type="predicted"/>
<protein>
    <submittedName>
        <fullName evidence="1">Uncharacterized protein</fullName>
    </submittedName>
</protein>
<gene>
    <name evidence="1" type="ORF">MM415B04100_0006</name>
</gene>
<dbReference type="EMBL" id="MT143181">
    <property type="protein sequence ID" value="QJA93832.1"/>
    <property type="molecule type" value="Genomic_DNA"/>
</dbReference>
<evidence type="ECO:0000313" key="1">
    <source>
        <dbReference type="EMBL" id="QJA93832.1"/>
    </source>
</evidence>
<sequence length="160" mass="18147">MRYAAIIILLMLALSNVGAAMVVQLQNRTVNASVTGFNEYVRIVSDEPFTCFQFNIEYNKNNLSLNYFRLGNMFQYVPAGKWLSYEGGGWYNKTEYSSNYYGGLLFQGNRSNTFTTYGTFNFKPLKKGVTFIQLTNVSACYVDGNLSAKWNTSSYIVNVI</sequence>